<dbReference type="GO" id="GO:0004497">
    <property type="term" value="F:monooxygenase activity"/>
    <property type="evidence" value="ECO:0007669"/>
    <property type="project" value="UniProtKB-KW"/>
</dbReference>
<dbReference type="InterPro" id="IPR050493">
    <property type="entry name" value="FAD-dep_Monooxygenase_BioMet"/>
</dbReference>
<proteinExistence type="inferred from homology"/>
<dbReference type="InterPro" id="IPR036188">
    <property type="entry name" value="FAD/NAD-bd_sf"/>
</dbReference>
<name>A0A8H8BTG3_9HELO</name>
<comment type="similarity">
    <text evidence="1">Belongs to the paxM FAD-dependent monooxygenase family.</text>
</comment>
<protein>
    <recommendedName>
        <fullName evidence="6">FAD-binding domain-containing protein</fullName>
    </recommendedName>
</protein>
<keyword evidence="2" id="KW-0285">Flavoprotein</keyword>
<comment type="caution">
    <text evidence="7">The sequence shown here is derived from an EMBL/GenBank/DDBJ whole genome shotgun (WGS) entry which is preliminary data.</text>
</comment>
<dbReference type="SUPFAM" id="SSF54373">
    <property type="entry name" value="FAD-linked reductases, C-terminal domain"/>
    <property type="match status" value="1"/>
</dbReference>
<keyword evidence="3" id="KW-0274">FAD</keyword>
<dbReference type="AlphaFoldDB" id="A0A8H8BTG3"/>
<keyword evidence="8" id="KW-1185">Reference proteome</keyword>
<dbReference type="Pfam" id="PF01494">
    <property type="entry name" value="FAD_binding_3"/>
    <property type="match status" value="1"/>
</dbReference>
<evidence type="ECO:0000256" key="4">
    <source>
        <dbReference type="ARBA" id="ARBA00023002"/>
    </source>
</evidence>
<evidence type="ECO:0000256" key="1">
    <source>
        <dbReference type="ARBA" id="ARBA00007992"/>
    </source>
</evidence>
<organism evidence="7 8">
    <name type="scientific">Cadophora malorum</name>
    <dbReference type="NCBI Taxonomy" id="108018"/>
    <lineage>
        <taxon>Eukaryota</taxon>
        <taxon>Fungi</taxon>
        <taxon>Dikarya</taxon>
        <taxon>Ascomycota</taxon>
        <taxon>Pezizomycotina</taxon>
        <taxon>Leotiomycetes</taxon>
        <taxon>Helotiales</taxon>
        <taxon>Ploettnerulaceae</taxon>
        <taxon>Cadophora</taxon>
    </lineage>
</organism>
<gene>
    <name evidence="7" type="ORF">IFR04_003766</name>
</gene>
<evidence type="ECO:0000256" key="5">
    <source>
        <dbReference type="ARBA" id="ARBA00023033"/>
    </source>
</evidence>
<keyword evidence="4" id="KW-0560">Oxidoreductase</keyword>
<dbReference type="PRINTS" id="PR00420">
    <property type="entry name" value="RNGMNOXGNASE"/>
</dbReference>
<reference evidence="7" key="1">
    <citation type="submission" date="2021-02" db="EMBL/GenBank/DDBJ databases">
        <title>Genome sequence Cadophora malorum strain M34.</title>
        <authorList>
            <person name="Stefanovic E."/>
            <person name="Vu D."/>
            <person name="Scully C."/>
            <person name="Dijksterhuis J."/>
            <person name="Roader J."/>
            <person name="Houbraken J."/>
        </authorList>
    </citation>
    <scope>NUCLEOTIDE SEQUENCE</scope>
    <source>
        <strain evidence="7">M34</strain>
    </source>
</reference>
<dbReference type="Proteomes" id="UP000664132">
    <property type="component" value="Unassembled WGS sequence"/>
</dbReference>
<dbReference type="EMBL" id="JAFJYH010000039">
    <property type="protein sequence ID" value="KAG4423129.1"/>
    <property type="molecule type" value="Genomic_DNA"/>
</dbReference>
<evidence type="ECO:0000256" key="2">
    <source>
        <dbReference type="ARBA" id="ARBA00022630"/>
    </source>
</evidence>
<dbReference type="PANTHER" id="PTHR13789">
    <property type="entry name" value="MONOOXYGENASE"/>
    <property type="match status" value="1"/>
</dbReference>
<dbReference type="Gene3D" id="3.50.50.60">
    <property type="entry name" value="FAD/NAD(P)-binding domain"/>
    <property type="match status" value="1"/>
</dbReference>
<dbReference type="OrthoDB" id="16820at2759"/>
<evidence type="ECO:0000256" key="3">
    <source>
        <dbReference type="ARBA" id="ARBA00022827"/>
    </source>
</evidence>
<dbReference type="SUPFAM" id="SSF51905">
    <property type="entry name" value="FAD/NAD(P)-binding domain"/>
    <property type="match status" value="1"/>
</dbReference>
<keyword evidence="5" id="KW-0503">Monooxygenase</keyword>
<dbReference type="GO" id="GO:0071949">
    <property type="term" value="F:FAD binding"/>
    <property type="evidence" value="ECO:0007669"/>
    <property type="project" value="InterPro"/>
</dbReference>
<feature type="domain" description="FAD-binding" evidence="6">
    <location>
        <begin position="11"/>
        <end position="355"/>
    </location>
</feature>
<dbReference type="PANTHER" id="PTHR13789:SF147">
    <property type="entry name" value="PUTATIVE (AFU_ORTHOLOGUE AFUA_2G01950)-RELATED"/>
    <property type="match status" value="1"/>
</dbReference>
<evidence type="ECO:0000313" key="7">
    <source>
        <dbReference type="EMBL" id="KAG4423129.1"/>
    </source>
</evidence>
<evidence type="ECO:0000313" key="8">
    <source>
        <dbReference type="Proteomes" id="UP000664132"/>
    </source>
</evidence>
<evidence type="ECO:0000259" key="6">
    <source>
        <dbReference type="Pfam" id="PF01494"/>
    </source>
</evidence>
<accession>A0A8H8BTG3</accession>
<sequence>MPAQNIHIGLCGAGIGGLAAAIALRRAGAQVTVLEAAAELGEIGAGIQMTPNVSRLLIEWGVADIIGTNLVEFEELNMRRRDGTKVGYTRMIPNVRRDLGYPWWVVHRAHLHSGLVQTALQHGAKIHTNSRVTSLDYTSSSSVKVQTSSPTHPTHTFDLLIGSDGVNSIVRRTLFPDVKPAPPTTNCAYRAIVPYEQIRKDPIARELIEKLTMEVWMAEKSYIITYPISAGQDFNLVLSHHVDRLVDKVEEVDVEEVRRQYKDYDPRIKKIVDMIPEASRWPLLVTGPLESWSSPGKNVVLMGDAAHSMVNHMAQGAATSMEDGAFLGRCIAQVVQGRLKLAQAIEVYEKGRMPKAHFKQQVSFLNGAIWHLPDGPAQEARDKAMSLELGDKPVLRSPNLYGNPTTSLCVYAYDAEEHADAELYKYINGKEMMDEEKNITKIMADKYLNWFLPEDYEGKQLRIEAKL</sequence>
<dbReference type="InterPro" id="IPR002938">
    <property type="entry name" value="FAD-bd"/>
</dbReference>